<dbReference type="PANTHER" id="PTHR34072:SF57">
    <property type="entry name" value="RNA-DIRECTED DNA POLYMERASE"/>
    <property type="match status" value="1"/>
</dbReference>
<gene>
    <name evidence="8" type="primary">pol</name>
    <name evidence="8" type="ORF">CR513_55514</name>
</gene>
<name>A0A371EIB7_MUCPR</name>
<sequence length="132" mass="15516">MYQFLESHLESRCFRFYVCEDDLSYSCLLLLNELSWANESKSASNHIMNSAQLNYTTTEKKLLTIVFTLDKFHSYLLGSKIIIFSNHAALQFLLKKPDMKPKLIRWMLLLQEFDIEIKDKRGVENSVAYHIS</sequence>
<accession>A0A371EIB7</accession>
<feature type="non-terminal residue" evidence="8">
    <location>
        <position position="1"/>
    </location>
</feature>
<keyword evidence="6" id="KW-0695">RNA-directed DNA polymerase</keyword>
<comment type="caution">
    <text evidence="8">The sequence shown here is derived from an EMBL/GenBank/DDBJ whole genome shotgun (WGS) entry which is preliminary data.</text>
</comment>
<keyword evidence="1" id="KW-0808">Transferase</keyword>
<dbReference type="GO" id="GO:0004519">
    <property type="term" value="F:endonuclease activity"/>
    <property type="evidence" value="ECO:0007669"/>
    <property type="project" value="UniProtKB-KW"/>
</dbReference>
<evidence type="ECO:0000256" key="5">
    <source>
        <dbReference type="ARBA" id="ARBA00022801"/>
    </source>
</evidence>
<evidence type="ECO:0000259" key="7">
    <source>
        <dbReference type="Pfam" id="PF17917"/>
    </source>
</evidence>
<organism evidence="8 9">
    <name type="scientific">Mucuna pruriens</name>
    <name type="common">Velvet bean</name>
    <name type="synonym">Dolichos pruriens</name>
    <dbReference type="NCBI Taxonomy" id="157652"/>
    <lineage>
        <taxon>Eukaryota</taxon>
        <taxon>Viridiplantae</taxon>
        <taxon>Streptophyta</taxon>
        <taxon>Embryophyta</taxon>
        <taxon>Tracheophyta</taxon>
        <taxon>Spermatophyta</taxon>
        <taxon>Magnoliopsida</taxon>
        <taxon>eudicotyledons</taxon>
        <taxon>Gunneridae</taxon>
        <taxon>Pentapetalae</taxon>
        <taxon>rosids</taxon>
        <taxon>fabids</taxon>
        <taxon>Fabales</taxon>
        <taxon>Fabaceae</taxon>
        <taxon>Papilionoideae</taxon>
        <taxon>50 kb inversion clade</taxon>
        <taxon>NPAAA clade</taxon>
        <taxon>indigoferoid/millettioid clade</taxon>
        <taxon>Phaseoleae</taxon>
        <taxon>Mucuna</taxon>
    </lineage>
</organism>
<dbReference type="GO" id="GO:0003964">
    <property type="term" value="F:RNA-directed DNA polymerase activity"/>
    <property type="evidence" value="ECO:0007669"/>
    <property type="project" value="UniProtKB-KW"/>
</dbReference>
<evidence type="ECO:0000256" key="3">
    <source>
        <dbReference type="ARBA" id="ARBA00022722"/>
    </source>
</evidence>
<reference evidence="8" key="1">
    <citation type="submission" date="2018-05" db="EMBL/GenBank/DDBJ databases">
        <title>Draft genome of Mucuna pruriens seed.</title>
        <authorList>
            <person name="Nnadi N.E."/>
            <person name="Vos R."/>
            <person name="Hasami M.H."/>
            <person name="Devisetty U.K."/>
            <person name="Aguiy J.C."/>
        </authorList>
    </citation>
    <scope>NUCLEOTIDE SEQUENCE [LARGE SCALE GENOMIC DNA]</scope>
    <source>
        <strain evidence="8">JCA_2017</strain>
    </source>
</reference>
<dbReference type="Proteomes" id="UP000257109">
    <property type="component" value="Unassembled WGS sequence"/>
</dbReference>
<proteinExistence type="predicted"/>
<evidence type="ECO:0000256" key="6">
    <source>
        <dbReference type="ARBA" id="ARBA00022918"/>
    </source>
</evidence>
<dbReference type="OrthoDB" id="10055717at2759"/>
<dbReference type="CDD" id="cd09274">
    <property type="entry name" value="RNase_HI_RT_Ty3"/>
    <property type="match status" value="1"/>
</dbReference>
<feature type="domain" description="Reverse transcriptase RNase H-like" evidence="7">
    <location>
        <begin position="47"/>
        <end position="113"/>
    </location>
</feature>
<keyword evidence="5" id="KW-0378">Hydrolase</keyword>
<dbReference type="InterPro" id="IPR043502">
    <property type="entry name" value="DNA/RNA_pol_sf"/>
</dbReference>
<keyword evidence="3" id="KW-0540">Nuclease</keyword>
<protein>
    <submittedName>
        <fullName evidence="8">Retrovirus-related Pol polyprotein from transposon 17.6</fullName>
    </submittedName>
</protein>
<dbReference type="Pfam" id="PF17917">
    <property type="entry name" value="RT_RNaseH"/>
    <property type="match status" value="1"/>
</dbReference>
<keyword evidence="2" id="KW-0548">Nucleotidyltransferase</keyword>
<dbReference type="AlphaFoldDB" id="A0A371EIB7"/>
<dbReference type="EMBL" id="QJKJ01013732">
    <property type="protein sequence ID" value="RDX65797.1"/>
    <property type="molecule type" value="Genomic_DNA"/>
</dbReference>
<evidence type="ECO:0000313" key="9">
    <source>
        <dbReference type="Proteomes" id="UP000257109"/>
    </source>
</evidence>
<dbReference type="SUPFAM" id="SSF56672">
    <property type="entry name" value="DNA/RNA polymerases"/>
    <property type="match status" value="1"/>
</dbReference>
<keyword evidence="9" id="KW-1185">Reference proteome</keyword>
<evidence type="ECO:0000256" key="1">
    <source>
        <dbReference type="ARBA" id="ARBA00022679"/>
    </source>
</evidence>
<evidence type="ECO:0000256" key="2">
    <source>
        <dbReference type="ARBA" id="ARBA00022695"/>
    </source>
</evidence>
<dbReference type="InterPro" id="IPR041373">
    <property type="entry name" value="RT_RNaseH"/>
</dbReference>
<dbReference type="PANTHER" id="PTHR34072">
    <property type="entry name" value="ENZYMATIC POLYPROTEIN-RELATED"/>
    <property type="match status" value="1"/>
</dbReference>
<keyword evidence="4" id="KW-0255">Endonuclease</keyword>
<evidence type="ECO:0000313" key="8">
    <source>
        <dbReference type="EMBL" id="RDX65797.1"/>
    </source>
</evidence>
<evidence type="ECO:0000256" key="4">
    <source>
        <dbReference type="ARBA" id="ARBA00022759"/>
    </source>
</evidence>
<dbReference type="GO" id="GO:0016787">
    <property type="term" value="F:hydrolase activity"/>
    <property type="evidence" value="ECO:0007669"/>
    <property type="project" value="UniProtKB-KW"/>
</dbReference>